<accession>A0ABZ2T639</accession>
<evidence type="ECO:0000256" key="1">
    <source>
        <dbReference type="SAM" id="Phobius"/>
    </source>
</evidence>
<keyword evidence="1" id="KW-0472">Membrane</keyword>
<proteinExistence type="predicted"/>
<organism evidence="2 3">
    <name type="scientific">Candidatus Enterococcus lemimoniae</name>
    <dbReference type="NCBI Taxonomy" id="1834167"/>
    <lineage>
        <taxon>Bacteria</taxon>
        <taxon>Bacillati</taxon>
        <taxon>Bacillota</taxon>
        <taxon>Bacilli</taxon>
        <taxon>Lactobacillales</taxon>
        <taxon>Enterococcaceae</taxon>
        <taxon>Enterococcus</taxon>
    </lineage>
</organism>
<reference evidence="3" key="1">
    <citation type="submission" date="2017-05" db="EMBL/GenBank/DDBJ databases">
        <title>The Genome Sequence of EEnterococcus faecalis 9F2_4866.</title>
        <authorList>
            <consortium name="The Broad Institute Genomics Platform"/>
            <consortium name="The Broad Institute Genomic Center for Infectious Diseases"/>
            <person name="Earl A."/>
            <person name="Manson A."/>
            <person name="Schwartman J."/>
            <person name="Gilmore M."/>
            <person name="Abouelleil A."/>
            <person name="Cao P."/>
            <person name="Chapman S."/>
            <person name="Cusick C."/>
            <person name="Shea T."/>
            <person name="Young S."/>
            <person name="Neafsey D."/>
            <person name="Nusbaum C."/>
            <person name="Birren B."/>
        </authorList>
    </citation>
    <scope>NUCLEOTIDE SEQUENCE [LARGE SCALE GENOMIC DNA]</scope>
    <source>
        <strain evidence="3">12C11_DIV0727</strain>
    </source>
</reference>
<protein>
    <recommendedName>
        <fullName evidence="4">DUF3784 domain-containing protein</fullName>
    </recommendedName>
</protein>
<gene>
    <name evidence="2" type="ORF">A5866_001909</name>
</gene>
<keyword evidence="1" id="KW-0812">Transmembrane</keyword>
<dbReference type="EMBL" id="CP147248">
    <property type="protein sequence ID" value="WYJ86825.1"/>
    <property type="molecule type" value="Genomic_DNA"/>
</dbReference>
<evidence type="ECO:0000313" key="3">
    <source>
        <dbReference type="Proteomes" id="UP000195080"/>
    </source>
</evidence>
<name>A0ABZ2T639_9ENTE</name>
<dbReference type="Proteomes" id="UP000195080">
    <property type="component" value="Chromosome"/>
</dbReference>
<evidence type="ECO:0008006" key="4">
    <source>
        <dbReference type="Google" id="ProtNLM"/>
    </source>
</evidence>
<keyword evidence="1" id="KW-1133">Transmembrane helix</keyword>
<sequence>METIFSSKDQVLLFLIVFSLIVFLLALLIDKSNGLFLARNPFDANSYKSAPENESERKAGKLFVKWTYKVVSILIPLFLLFYSNVFVKITGIIFIIAILVYQKSKRNRMTM</sequence>
<feature type="transmembrane region" description="Helical" evidence="1">
    <location>
        <begin position="73"/>
        <end position="101"/>
    </location>
</feature>
<keyword evidence="3" id="KW-1185">Reference proteome</keyword>
<evidence type="ECO:0000313" key="2">
    <source>
        <dbReference type="EMBL" id="WYJ86825.1"/>
    </source>
</evidence>
<feature type="transmembrane region" description="Helical" evidence="1">
    <location>
        <begin position="12"/>
        <end position="29"/>
    </location>
</feature>
<dbReference type="RefSeq" id="WP_086443685.1">
    <property type="nucleotide sequence ID" value="NZ_CP147248.1"/>
</dbReference>